<dbReference type="AlphaFoldDB" id="A0A0F9LZ60"/>
<organism evidence="3">
    <name type="scientific">marine sediment metagenome</name>
    <dbReference type="NCBI Taxonomy" id="412755"/>
    <lineage>
        <taxon>unclassified sequences</taxon>
        <taxon>metagenomes</taxon>
        <taxon>ecological metagenomes</taxon>
    </lineage>
</organism>
<feature type="transmembrane region" description="Helical" evidence="1">
    <location>
        <begin position="391"/>
        <end position="413"/>
    </location>
</feature>
<feature type="transmembrane region" description="Helical" evidence="1">
    <location>
        <begin position="311"/>
        <end position="331"/>
    </location>
</feature>
<reference evidence="3" key="1">
    <citation type="journal article" date="2015" name="Nature">
        <title>Complex archaea that bridge the gap between prokaryotes and eukaryotes.</title>
        <authorList>
            <person name="Spang A."/>
            <person name="Saw J.H."/>
            <person name="Jorgensen S.L."/>
            <person name="Zaremba-Niedzwiedzka K."/>
            <person name="Martijn J."/>
            <person name="Lind A.E."/>
            <person name="van Eijk R."/>
            <person name="Schleper C."/>
            <person name="Guy L."/>
            <person name="Ettema T.J."/>
        </authorList>
    </citation>
    <scope>NUCLEOTIDE SEQUENCE</scope>
</reference>
<sequence length="592" mass="66682">MKQSGLLSPTLYDDWTWSYIFTSGFGHLRNVWVRMIYEDNSSVDYLVNRSGTDYHIFNYTVSHDLVHTSAVYKFMFRNDMGNITTIEEIALKRPNIYITEIGSPDSIIDLSDTKSFTVNFEIEEYNEYIDYVYLEYTFDAGIGTNRVNLSSTTSSYNYTFDSFSPEVTSLTYSAVAVDIYGYEIQLGYGRIIDLIPELPTWEMSSEAQIFLVILSLIIGVTFGLVYHTEMNRRSSKGANYEKSLNIFGIKKDKLVKVDQTPDASVPPLDENEQKVIEKKNKIVISVFISVAGILGLFGLLSYLLLNSITTAMLFFIGAFLSTITLWIFLTARTVEKIFRTPNYASVSRDKLFLMLISIFIYIFIVAIFLAGNSLAWWRVRVNELSYNIAGFVIPKALTTVTMTFLTSIFLLTASTFKDVAEKLDELEIAQVFNENPLNIAKTREAAISSSIRTIGKKGVIFVVIISLVIVFASDLNAYANQGILIMILFLIGALATLVLVSQLSKEKISVVDDIVLDHIILCPQCKSKTALGGNYCESCGKKLLSGQRYTSGIICSECERINAQKSEFCRYCGTTLELETKPIIKGKRKKKR</sequence>
<evidence type="ECO:0000259" key="2">
    <source>
        <dbReference type="Pfam" id="PF12773"/>
    </source>
</evidence>
<feature type="transmembrane region" description="Helical" evidence="1">
    <location>
        <begin position="351"/>
        <end position="371"/>
    </location>
</feature>
<dbReference type="InterPro" id="IPR025874">
    <property type="entry name" value="DZR"/>
</dbReference>
<accession>A0A0F9LZ60</accession>
<evidence type="ECO:0000313" key="3">
    <source>
        <dbReference type="EMBL" id="KKN00380.1"/>
    </source>
</evidence>
<keyword evidence="1" id="KW-0812">Transmembrane</keyword>
<evidence type="ECO:0000256" key="1">
    <source>
        <dbReference type="SAM" id="Phobius"/>
    </source>
</evidence>
<protein>
    <recommendedName>
        <fullName evidence="2">DZANK-type domain-containing protein</fullName>
    </recommendedName>
</protein>
<feature type="transmembrane region" description="Helical" evidence="1">
    <location>
        <begin position="207"/>
        <end position="226"/>
    </location>
</feature>
<keyword evidence="1" id="KW-1133">Transmembrane helix</keyword>
<feature type="transmembrane region" description="Helical" evidence="1">
    <location>
        <begin position="458"/>
        <end position="477"/>
    </location>
</feature>
<dbReference type="Pfam" id="PF12773">
    <property type="entry name" value="DZR"/>
    <property type="match status" value="1"/>
</dbReference>
<dbReference type="EMBL" id="LAZR01005383">
    <property type="protein sequence ID" value="KKN00380.1"/>
    <property type="molecule type" value="Genomic_DNA"/>
</dbReference>
<proteinExistence type="predicted"/>
<feature type="transmembrane region" description="Helical" evidence="1">
    <location>
        <begin position="483"/>
        <end position="500"/>
    </location>
</feature>
<name>A0A0F9LZ60_9ZZZZ</name>
<feature type="transmembrane region" description="Helical" evidence="1">
    <location>
        <begin position="282"/>
        <end position="305"/>
    </location>
</feature>
<feature type="domain" description="DZANK-type" evidence="2">
    <location>
        <begin position="522"/>
        <end position="573"/>
    </location>
</feature>
<keyword evidence="1" id="KW-0472">Membrane</keyword>
<comment type="caution">
    <text evidence="3">The sequence shown here is derived from an EMBL/GenBank/DDBJ whole genome shotgun (WGS) entry which is preliminary data.</text>
</comment>
<gene>
    <name evidence="3" type="ORF">LCGC14_1138380</name>
</gene>